<keyword evidence="2" id="KW-0812">Transmembrane</keyword>
<dbReference type="PANTHER" id="PTHR21461:SF69">
    <property type="entry name" value="GLYCOSYLTRANSFERASE FAMILY 92 PROTEIN"/>
    <property type="match status" value="1"/>
</dbReference>
<evidence type="ECO:0000256" key="3">
    <source>
        <dbReference type="ARBA" id="ARBA00022989"/>
    </source>
</evidence>
<dbReference type="Pfam" id="PF13704">
    <property type="entry name" value="Glyco_tranf_2_4"/>
    <property type="match status" value="2"/>
</dbReference>
<sequence>MPAPVVSYWPGGALDYLRYAGLASCIRAGHAVTLWMHGPVPDVPAGVMVRDAHALLDPVTVPVANRSLVANRMRWLTLAAQPGAIFVSPGVMVQRELVPDAQGYLFGWQDAQYLCADPVALPADSPELTALIELGADPAPVPEWLDDDLQGELRAAASRGNPVPAGYLPWGMLGAVGLTHVLRASGRIASAHPVHVLSPVAYADRAVLLSRKEKLGDLVRPDTLAVQIWPSEMLREISETFSGLPRYWCPVGEILRGIEVNPRRHLPNGMALHIKDDRWKDRADKAPIVTTQQQADPATPAAAPRICVLSCMKNEGPFILEWIAHNRAIGVTDFVIYTNDCTDGTDALLDLLVEKGIVTARFDNPWKPDTAGMSNPQFTAFKDAEERPEIQAADWLMPLDVDEFMDIRTGDGTLAALFAALPGVDTISIPWRLFGNDGQHRYEDAFVTERFHRAAIERCKKPYQALGFKTMYRNDGRWQTISVHRPKNPDPAREAEISWASGCGLQMMPAYRDSGWRMQKDWAGYDLVSLNHYAVRDAESYLVKRDRGRVNHVSEDQGLGYWFRMNHNVVEERSIMPRLAATRAEYARLMADADIAAAHQASVAAHRARIATLHSRPDMAALHAAITAPVMDGLSRVTPHFGNRIFEAGPQALPDPVLKWASAGARIKRPLPNTLHDPVPLPAQEADPNRLLPAGSDLHLAHVIPEEPVEPVVTSSAAVAKPAASSQPAARAAGVAPSGDPIYLGEDDRRALAALLERTQPRYPMLEAPAVPLPNDNIVVITSMKNEAPFILEWIAWHRAVGAEHFLVYTNDCTDQTNPMLDRLAKMGLVTRLENPFNREGGQKPQRGALNDAIRQPIVRNSDWYLVIDCDEFVNVHVGDGTMQGMLAAMNNPDIVSMTWRFFGNGNVHAYEDRPVTEQFLRCAPEYLPRPRLGWGFKSMARPSGPSDKIGVHRPLNLDESRDIRWVNGSGRIMPEKSMGNSTWFSRKASIGYDMVTLNHYILRSAESFLVKRERGRINHVDQDQGLAYWTARNYSTETDTRAAQFMAQRVAPVLAELKADPELSRLHAEAVEWHRARIAYLKAQPDYLALYNSITDPELPDAIYVAEVEEGGDD</sequence>
<evidence type="ECO:0000256" key="2">
    <source>
        <dbReference type="ARBA" id="ARBA00022692"/>
    </source>
</evidence>
<comment type="subcellular location">
    <subcellularLocation>
        <location evidence="1">Membrane</location>
        <topology evidence="1">Single-pass membrane protein</topology>
    </subcellularLocation>
</comment>
<evidence type="ECO:0000313" key="5">
    <source>
        <dbReference type="Proteomes" id="UP000500791"/>
    </source>
</evidence>
<dbReference type="PANTHER" id="PTHR21461">
    <property type="entry name" value="GLYCOSYLTRANSFERASE FAMILY 92 PROTEIN"/>
    <property type="match status" value="1"/>
</dbReference>
<evidence type="ECO:0000313" key="4">
    <source>
        <dbReference type="EMBL" id="QIK42317.1"/>
    </source>
</evidence>
<keyword evidence="4" id="KW-0808">Transferase</keyword>
<reference evidence="4 5" key="1">
    <citation type="submission" date="2020-03" db="EMBL/GenBank/DDBJ databases">
        <title>Complete genome sequence of Monaibacterium sp. ALG8 with diverse plasmids.</title>
        <authorList>
            <person name="Sun C."/>
        </authorList>
    </citation>
    <scope>NUCLEOTIDE SEQUENCE [LARGE SCALE GENOMIC DNA]</scope>
    <source>
        <strain evidence="4 5">ALG8</strain>
        <plasmid evidence="4 5">unnamed3</plasmid>
    </source>
</reference>
<dbReference type="InterPro" id="IPR029044">
    <property type="entry name" value="Nucleotide-diphossugar_trans"/>
</dbReference>
<dbReference type="GO" id="GO:0016757">
    <property type="term" value="F:glycosyltransferase activity"/>
    <property type="evidence" value="ECO:0007669"/>
    <property type="project" value="TreeGrafter"/>
</dbReference>
<organism evidence="4 5">
    <name type="scientific">Pontivivens nitratireducens</name>
    <dbReference type="NCBI Taxonomy" id="2758038"/>
    <lineage>
        <taxon>Bacteria</taxon>
        <taxon>Pseudomonadati</taxon>
        <taxon>Pseudomonadota</taxon>
        <taxon>Alphaproteobacteria</taxon>
        <taxon>Rhodobacterales</taxon>
        <taxon>Paracoccaceae</taxon>
        <taxon>Pontivivens</taxon>
    </lineage>
</organism>
<keyword evidence="5" id="KW-1185">Reference proteome</keyword>
<keyword evidence="3" id="KW-1133">Transmembrane helix</keyword>
<keyword evidence="3" id="KW-0472">Membrane</keyword>
<dbReference type="SUPFAM" id="SSF53448">
    <property type="entry name" value="Nucleotide-diphospho-sugar transferases"/>
    <property type="match status" value="2"/>
</dbReference>
<keyword evidence="4" id="KW-0614">Plasmid</keyword>
<dbReference type="AlphaFoldDB" id="A0A6G7VR98"/>
<dbReference type="KEGG" id="mon:G8E03_15845"/>
<protein>
    <submittedName>
        <fullName evidence="4">Glycosyltransferase family 92 protein</fullName>
    </submittedName>
</protein>
<dbReference type="RefSeq" id="WP_166194843.1">
    <property type="nucleotide sequence ID" value="NZ_CP049814.1"/>
</dbReference>
<accession>A0A6G7VR98</accession>
<dbReference type="Proteomes" id="UP000500791">
    <property type="component" value="Plasmid unnamed3"/>
</dbReference>
<name>A0A6G7VR98_9RHOB</name>
<dbReference type="GO" id="GO:0005737">
    <property type="term" value="C:cytoplasm"/>
    <property type="evidence" value="ECO:0007669"/>
    <property type="project" value="TreeGrafter"/>
</dbReference>
<dbReference type="GO" id="GO:0016020">
    <property type="term" value="C:membrane"/>
    <property type="evidence" value="ECO:0007669"/>
    <property type="project" value="UniProtKB-SubCell"/>
</dbReference>
<proteinExistence type="predicted"/>
<evidence type="ECO:0000256" key="1">
    <source>
        <dbReference type="ARBA" id="ARBA00004167"/>
    </source>
</evidence>
<gene>
    <name evidence="4" type="ORF">G8E03_15845</name>
</gene>
<geneLocation type="plasmid" evidence="4 5">
    <name>unnamed3</name>
</geneLocation>
<dbReference type="EMBL" id="CP049814">
    <property type="protein sequence ID" value="QIK42317.1"/>
    <property type="molecule type" value="Genomic_DNA"/>
</dbReference>